<dbReference type="SUPFAM" id="SSF53756">
    <property type="entry name" value="UDP-Glycosyltransferase/glycogen phosphorylase"/>
    <property type="match status" value="1"/>
</dbReference>
<sequence>MKILLIMDPGISVPPPKYGGHERLVYMFAEEYTALGHEVELLAGPNSKISGKNYSFGINDLKRGKWQRLKETLFAWKFLLQKSKQYNLIHNFGRLAYLLPILNQPVNKIMTYGRQVDAKNIYWTNRFPHQNLKFTAPSYDCISTAQHIGDWTRVYNAIDFSKYDLTTNLPNDAPLIFLSRLDKVKGCHIAIDVALATNQKLIIAGNISNIEHEQAYFEKTLKPKIDGKQIKYVGEVNDEQKNHYLGMAKAMLFPIDVREAFGMVMTESMACGTPVIAFPMGAVPEVVDEGVTGFVVKNREEMIDAVDKIAKIDRTLCRAQAKERFDTPIIAAKYLGLFR</sequence>
<dbReference type="Pfam" id="PF00534">
    <property type="entry name" value="Glycos_transf_1"/>
    <property type="match status" value="1"/>
</dbReference>
<evidence type="ECO:0000313" key="3">
    <source>
        <dbReference type="Proteomes" id="UP001501772"/>
    </source>
</evidence>
<evidence type="ECO:0000313" key="2">
    <source>
        <dbReference type="EMBL" id="GAA4197022.1"/>
    </source>
</evidence>
<protein>
    <submittedName>
        <fullName evidence="2">Glycosyltransferase family 4 protein</fullName>
    </submittedName>
</protein>
<feature type="domain" description="Glycosyl transferase family 1" evidence="1">
    <location>
        <begin position="174"/>
        <end position="312"/>
    </location>
</feature>
<dbReference type="EMBL" id="BAABBY010000001">
    <property type="protein sequence ID" value="GAA4197022.1"/>
    <property type="molecule type" value="Genomic_DNA"/>
</dbReference>
<dbReference type="InterPro" id="IPR001296">
    <property type="entry name" value="Glyco_trans_1"/>
</dbReference>
<dbReference type="RefSeq" id="WP_344848888.1">
    <property type="nucleotide sequence ID" value="NZ_BAABBY010000001.1"/>
</dbReference>
<dbReference type="PANTHER" id="PTHR12526">
    <property type="entry name" value="GLYCOSYLTRANSFERASE"/>
    <property type="match status" value="1"/>
</dbReference>
<keyword evidence="3" id="KW-1185">Reference proteome</keyword>
<proteinExistence type="predicted"/>
<gene>
    <name evidence="2" type="ORF">GCM10022289_03600</name>
</gene>
<accession>A0ABP8B396</accession>
<dbReference type="Proteomes" id="UP001501772">
    <property type="component" value="Unassembled WGS sequence"/>
</dbReference>
<organism evidence="2 3">
    <name type="scientific">Pedobacter jeongneungensis</name>
    <dbReference type="NCBI Taxonomy" id="947309"/>
    <lineage>
        <taxon>Bacteria</taxon>
        <taxon>Pseudomonadati</taxon>
        <taxon>Bacteroidota</taxon>
        <taxon>Sphingobacteriia</taxon>
        <taxon>Sphingobacteriales</taxon>
        <taxon>Sphingobacteriaceae</taxon>
        <taxon>Pedobacter</taxon>
    </lineage>
</organism>
<dbReference type="PANTHER" id="PTHR12526:SF595">
    <property type="entry name" value="BLL5217 PROTEIN"/>
    <property type="match status" value="1"/>
</dbReference>
<evidence type="ECO:0000259" key="1">
    <source>
        <dbReference type="Pfam" id="PF00534"/>
    </source>
</evidence>
<dbReference type="Gene3D" id="3.40.50.2000">
    <property type="entry name" value="Glycogen Phosphorylase B"/>
    <property type="match status" value="2"/>
</dbReference>
<comment type="caution">
    <text evidence="2">The sequence shown here is derived from an EMBL/GenBank/DDBJ whole genome shotgun (WGS) entry which is preliminary data.</text>
</comment>
<name>A0ABP8B396_9SPHI</name>
<reference evidence="3" key="1">
    <citation type="journal article" date="2019" name="Int. J. Syst. Evol. Microbiol.">
        <title>The Global Catalogue of Microorganisms (GCM) 10K type strain sequencing project: providing services to taxonomists for standard genome sequencing and annotation.</title>
        <authorList>
            <consortium name="The Broad Institute Genomics Platform"/>
            <consortium name="The Broad Institute Genome Sequencing Center for Infectious Disease"/>
            <person name="Wu L."/>
            <person name="Ma J."/>
        </authorList>
    </citation>
    <scope>NUCLEOTIDE SEQUENCE [LARGE SCALE GENOMIC DNA]</scope>
    <source>
        <strain evidence="3">JCM 17626</strain>
    </source>
</reference>